<evidence type="ECO:0000313" key="1">
    <source>
        <dbReference type="EMBL" id="PIS06133.1"/>
    </source>
</evidence>
<accession>A0A2H0W455</accession>
<protein>
    <submittedName>
        <fullName evidence="1">Uncharacterized protein</fullName>
    </submittedName>
</protein>
<gene>
    <name evidence="1" type="ORF">COT80_01010</name>
</gene>
<dbReference type="AlphaFoldDB" id="A0A2H0W455"/>
<sequence>MVKITGQRVKPGEVFTNPKRAEEPYEALRSLAVFELGYGGQLTSVDITDFQASIAVVTRVLNCVDTTIFSGTREDMTVLLEFAACYAAVVASRDLNKLSQQVLDTLGVNYNTLLLVKFSPIIIGSREVLSALAILAGARTEKDISLAMEVLSANSQSMNSGLLKFIEVIEYVRELECSFEDACQQIGGIRP</sequence>
<comment type="caution">
    <text evidence="1">The sequence shown here is derived from an EMBL/GenBank/DDBJ whole genome shotgun (WGS) entry which is preliminary data.</text>
</comment>
<dbReference type="Proteomes" id="UP000229056">
    <property type="component" value="Unassembled WGS sequence"/>
</dbReference>
<reference evidence="2" key="1">
    <citation type="submission" date="2017-09" db="EMBL/GenBank/DDBJ databases">
        <title>Depth-based differentiation of microbial function through sediment-hosted aquifers and enrichment of novel symbionts in the deep terrestrial subsurface.</title>
        <authorList>
            <person name="Probst A.J."/>
            <person name="Ladd B."/>
            <person name="Jarett J.K."/>
            <person name="Geller-Mcgrath D.E."/>
            <person name="Sieber C.M.K."/>
            <person name="Emerson J.B."/>
            <person name="Anantharaman K."/>
            <person name="Thomas B.C."/>
            <person name="Malmstrom R."/>
            <person name="Stieglmeier M."/>
            <person name="Klingl A."/>
            <person name="Woyke T."/>
            <person name="Ryan C.M."/>
            <person name="Banfield J.F."/>
        </authorList>
    </citation>
    <scope>NUCLEOTIDE SEQUENCE [LARGE SCALE GENOMIC DNA]</scope>
</reference>
<proteinExistence type="predicted"/>
<dbReference type="EMBL" id="PEZY01000005">
    <property type="protein sequence ID" value="PIS06133.1"/>
    <property type="molecule type" value="Genomic_DNA"/>
</dbReference>
<name>A0A2H0W455_9BACT</name>
<evidence type="ECO:0000313" key="2">
    <source>
        <dbReference type="Proteomes" id="UP000229056"/>
    </source>
</evidence>
<organism evidence="1 2">
    <name type="scientific">Candidatus Buchananbacteria bacterium CG10_big_fil_rev_8_21_14_0_10_33_19</name>
    <dbReference type="NCBI Taxonomy" id="1974525"/>
    <lineage>
        <taxon>Bacteria</taxon>
        <taxon>Candidatus Buchananiibacteriota</taxon>
    </lineage>
</organism>